<proteinExistence type="inferred from homology"/>
<comment type="catalytic activity">
    <reaction evidence="7 8">
        <text>L-homoserine + acetyl-CoA = O-acetyl-L-homoserine + CoA</text>
        <dbReference type="Rhea" id="RHEA:13701"/>
        <dbReference type="ChEBI" id="CHEBI:57287"/>
        <dbReference type="ChEBI" id="CHEBI:57288"/>
        <dbReference type="ChEBI" id="CHEBI:57476"/>
        <dbReference type="ChEBI" id="CHEBI:57716"/>
        <dbReference type="EC" id="2.3.1.31"/>
    </reaction>
</comment>
<evidence type="ECO:0000256" key="9">
    <source>
        <dbReference type="PIRSR" id="PIRSR000450-1"/>
    </source>
</evidence>
<dbReference type="EMBL" id="CP002160">
    <property type="protein sequence ID" value="ADL51892.1"/>
    <property type="molecule type" value="Genomic_DNA"/>
</dbReference>
<dbReference type="HAMAP" id="MF_00295">
    <property type="entry name" value="MetA_acyltransf"/>
    <property type="match status" value="1"/>
</dbReference>
<keyword evidence="2 8" id="KW-0963">Cytoplasm</keyword>
<feature type="active site" description="Acyl-thioester intermediate" evidence="8 9">
    <location>
        <position position="143"/>
    </location>
</feature>
<dbReference type="PIRSF" id="PIRSF000450">
    <property type="entry name" value="H_ser_succinyltr"/>
    <property type="match status" value="1"/>
</dbReference>
<dbReference type="GO" id="GO:0005737">
    <property type="term" value="C:cytoplasm"/>
    <property type="evidence" value="ECO:0007669"/>
    <property type="project" value="UniProtKB-SubCell"/>
</dbReference>
<dbReference type="HOGENOM" id="CLU_057851_0_1_9"/>
<keyword evidence="4 8" id="KW-0808">Transferase</keyword>
<dbReference type="PANTHER" id="PTHR20919">
    <property type="entry name" value="HOMOSERINE O-SUCCINYLTRANSFERASE"/>
    <property type="match status" value="1"/>
</dbReference>
<dbReference type="GO" id="GO:0004414">
    <property type="term" value="F:homoserine O-acetyltransferase activity"/>
    <property type="evidence" value="ECO:0007669"/>
    <property type="project" value="UniProtKB-EC"/>
</dbReference>
<protein>
    <recommendedName>
        <fullName evidence="8">Homoserine O-acetyltransferase</fullName>
        <shortName evidence="8">HAT</shortName>
        <ecNumber evidence="8">2.3.1.31</ecNumber>
    </recommendedName>
    <alternativeName>
        <fullName evidence="8">Homoserine transacetylase</fullName>
        <shortName evidence="8">HTA</shortName>
    </alternativeName>
</protein>
<feature type="active site" evidence="8">
    <location>
        <position position="238"/>
    </location>
</feature>
<reference evidence="10 11" key="1">
    <citation type="submission" date="2010-08" db="EMBL/GenBank/DDBJ databases">
        <title>Complete sequence of Clostridium cellulovorans 743B.</title>
        <authorList>
            <consortium name="US DOE Joint Genome Institute"/>
            <person name="Lucas S."/>
            <person name="Copeland A."/>
            <person name="Lapidus A."/>
            <person name="Cheng J.-F."/>
            <person name="Bruce D."/>
            <person name="Goodwin L."/>
            <person name="Pitluck S."/>
            <person name="Chertkov O."/>
            <person name="Detter J.C."/>
            <person name="Han C."/>
            <person name="Tapia R."/>
            <person name="Land M."/>
            <person name="Hauser L."/>
            <person name="Chang Y.-J."/>
            <person name="Jeffries C."/>
            <person name="Kyrpides N."/>
            <person name="Ivanova N."/>
            <person name="Mikhailova N."/>
            <person name="Hemme C.L."/>
            <person name="Woyke T."/>
        </authorList>
    </citation>
    <scope>NUCLEOTIDE SEQUENCE [LARGE SCALE GENOMIC DNA]</scope>
    <source>
        <strain evidence="11">ATCC 35296 / DSM 3052 / OCM 3 / 743B</strain>
    </source>
</reference>
<dbReference type="Proteomes" id="UP000002730">
    <property type="component" value="Chromosome"/>
</dbReference>
<dbReference type="Pfam" id="PF04204">
    <property type="entry name" value="HTS"/>
    <property type="match status" value="1"/>
</dbReference>
<dbReference type="RefSeq" id="WP_010076888.1">
    <property type="nucleotide sequence ID" value="NC_014393.1"/>
</dbReference>
<dbReference type="SUPFAM" id="SSF52317">
    <property type="entry name" value="Class I glutamine amidotransferase-like"/>
    <property type="match status" value="1"/>
</dbReference>
<evidence type="ECO:0000256" key="3">
    <source>
        <dbReference type="ARBA" id="ARBA00022605"/>
    </source>
</evidence>
<evidence type="ECO:0000313" key="10">
    <source>
        <dbReference type="EMBL" id="ADL51892.1"/>
    </source>
</evidence>
<evidence type="ECO:0000256" key="7">
    <source>
        <dbReference type="ARBA" id="ARBA00049043"/>
    </source>
</evidence>
<dbReference type="InterPro" id="IPR029062">
    <property type="entry name" value="Class_I_gatase-like"/>
</dbReference>
<dbReference type="KEGG" id="ccb:Clocel_2149"/>
<evidence type="ECO:0000256" key="8">
    <source>
        <dbReference type="HAMAP-Rule" id="MF_00295"/>
    </source>
</evidence>
<feature type="site" description="Important for acyl-CoA specificity" evidence="8">
    <location>
        <position position="112"/>
    </location>
</feature>
<dbReference type="GO" id="GO:0019281">
    <property type="term" value="P:L-methionine biosynthetic process from homoserine via O-succinyl-L-homoserine and cystathionine"/>
    <property type="evidence" value="ECO:0007669"/>
    <property type="project" value="InterPro"/>
</dbReference>
<name>D9SN26_CLOC7</name>
<sequence>MCPVILPKDLPATATLINENIFVMNHERAQSQQIRPLEILFLNLMPTKIVTETQILRLLSNSLIQINVTFLQTSDYTSKHTPKSHLDTFYTTFEEIKDKSFDALIVSGAPVENMEFEDVQYWNELTRIFDYAEANVQSSLFICWGAQAALYYYYGIDKKPLEKKMFGIFEHENLDKNSPLMRGLDDVFYAPHSRHTGNSIEDIKEVRDLETLAYSKEAGPLLITDKSKRKVFITGHPEYDAETLSLEYFRDINAGLKIETPFNYFVDDDPEKGIKVTWRSTGSMIYNNWINYYVYQETPYNLKRDKK</sequence>
<keyword evidence="5 8" id="KW-0486">Methionine biosynthesis</keyword>
<comment type="caution">
    <text evidence="8">Lacks conserved residue(s) required for the propagation of feature annotation.</text>
</comment>
<dbReference type="STRING" id="573061.Clocel_2149"/>
<feature type="binding site" evidence="8">
    <location>
        <position position="250"/>
    </location>
    <ligand>
        <name>substrate</name>
    </ligand>
</feature>
<evidence type="ECO:0000313" key="11">
    <source>
        <dbReference type="Proteomes" id="UP000002730"/>
    </source>
</evidence>
<evidence type="ECO:0000256" key="6">
    <source>
        <dbReference type="ARBA" id="ARBA00023315"/>
    </source>
</evidence>
<dbReference type="NCBIfam" id="TIGR01001">
    <property type="entry name" value="metA"/>
    <property type="match status" value="1"/>
</dbReference>
<dbReference type="CDD" id="cd03131">
    <property type="entry name" value="GATase1_HTS"/>
    <property type="match status" value="1"/>
</dbReference>
<comment type="pathway">
    <text evidence="8">Amino-acid biosynthesis; L-methionine biosynthesis via de novo pathway; O-acetyl-L-homoserine from L-homoserine: step 1/1.</text>
</comment>
<feature type="site" description="Important for substrate specificity" evidence="8">
    <location>
        <position position="193"/>
    </location>
</feature>
<evidence type="ECO:0000256" key="5">
    <source>
        <dbReference type="ARBA" id="ARBA00023167"/>
    </source>
</evidence>
<dbReference type="GO" id="GO:0008899">
    <property type="term" value="F:homoserine O-succinyltransferase activity"/>
    <property type="evidence" value="ECO:0007669"/>
    <property type="project" value="UniProtKB-UniRule"/>
</dbReference>
<comment type="similarity">
    <text evidence="8">Belongs to the MetA family.</text>
</comment>
<keyword evidence="3 8" id="KW-0028">Amino-acid biosynthesis</keyword>
<gene>
    <name evidence="8" type="primary">metAA</name>
    <name evidence="10" type="ordered locus">Clocel_2149</name>
</gene>
<evidence type="ECO:0000256" key="4">
    <source>
        <dbReference type="ARBA" id="ARBA00022679"/>
    </source>
</evidence>
<dbReference type="eggNOG" id="COG1897">
    <property type="taxonomic scope" value="Bacteria"/>
</dbReference>
<dbReference type="OrthoDB" id="9772423at2"/>
<dbReference type="Gene3D" id="3.40.50.880">
    <property type="match status" value="1"/>
</dbReference>
<evidence type="ECO:0000256" key="2">
    <source>
        <dbReference type="ARBA" id="ARBA00022490"/>
    </source>
</evidence>
<dbReference type="InterPro" id="IPR033752">
    <property type="entry name" value="MetA_family"/>
</dbReference>
<accession>D9SN26</accession>
<keyword evidence="11" id="KW-1185">Reference proteome</keyword>
<feature type="binding site" evidence="8">
    <location>
        <position position="164"/>
    </location>
    <ligand>
        <name>substrate</name>
    </ligand>
</feature>
<dbReference type="UniPathway" id="UPA00051">
    <property type="reaction ID" value="UER00074"/>
</dbReference>
<comment type="function">
    <text evidence="8">Transfers an acetyl group from acetyl-CoA to L-homoserine, forming acetyl-L-homoserine.</text>
</comment>
<evidence type="ECO:0000256" key="1">
    <source>
        <dbReference type="ARBA" id="ARBA00004496"/>
    </source>
</evidence>
<dbReference type="AlphaFoldDB" id="D9SN26"/>
<keyword evidence="6 8" id="KW-0012">Acyltransferase</keyword>
<comment type="subcellular location">
    <subcellularLocation>
        <location evidence="1 8">Cytoplasm</location>
    </subcellularLocation>
</comment>
<feature type="binding site" evidence="8">
    <location>
        <position position="193"/>
    </location>
    <ligand>
        <name>substrate</name>
    </ligand>
</feature>
<dbReference type="EC" id="2.3.1.31" evidence="8"/>
<feature type="active site" description="Proton acceptor" evidence="8">
    <location>
        <position position="236"/>
    </location>
</feature>
<dbReference type="FunFam" id="3.40.50.880:FF:000004">
    <property type="entry name" value="Homoserine O-succinyltransferase"/>
    <property type="match status" value="1"/>
</dbReference>
<organism evidence="10 11">
    <name type="scientific">Clostridium cellulovorans (strain ATCC 35296 / DSM 3052 / OCM 3 / 743B)</name>
    <dbReference type="NCBI Taxonomy" id="573061"/>
    <lineage>
        <taxon>Bacteria</taxon>
        <taxon>Bacillati</taxon>
        <taxon>Bacillota</taxon>
        <taxon>Clostridia</taxon>
        <taxon>Eubacteriales</taxon>
        <taxon>Clostridiaceae</taxon>
        <taxon>Clostridium</taxon>
    </lineage>
</organism>
<dbReference type="InterPro" id="IPR005697">
    <property type="entry name" value="HST_MetA"/>
</dbReference>
<dbReference type="PANTHER" id="PTHR20919:SF0">
    <property type="entry name" value="HOMOSERINE O-SUCCINYLTRANSFERASE"/>
    <property type="match status" value="1"/>
</dbReference>